<dbReference type="Gene3D" id="1.10.1670.10">
    <property type="entry name" value="Helix-hairpin-Helix base-excision DNA repair enzymes (C-terminal)"/>
    <property type="match status" value="1"/>
</dbReference>
<evidence type="ECO:0000256" key="13">
    <source>
        <dbReference type="ARBA" id="ARBA00023295"/>
    </source>
</evidence>
<dbReference type="GO" id="GO:0006298">
    <property type="term" value="P:mismatch repair"/>
    <property type="evidence" value="ECO:0007669"/>
    <property type="project" value="TreeGrafter"/>
</dbReference>
<evidence type="ECO:0000256" key="7">
    <source>
        <dbReference type="ARBA" id="ARBA00022723"/>
    </source>
</evidence>
<dbReference type="GO" id="GO:0035485">
    <property type="term" value="F:adenine/guanine mispair binding"/>
    <property type="evidence" value="ECO:0007669"/>
    <property type="project" value="TreeGrafter"/>
</dbReference>
<keyword evidence="6" id="KW-0004">4Fe-4S</keyword>
<dbReference type="GO" id="GO:0032357">
    <property type="term" value="F:oxidized purine DNA binding"/>
    <property type="evidence" value="ECO:0007669"/>
    <property type="project" value="TreeGrafter"/>
</dbReference>
<feature type="domain" description="HhH-GPD" evidence="15">
    <location>
        <begin position="40"/>
        <end position="191"/>
    </location>
</feature>
<dbReference type="GO" id="GO:0051539">
    <property type="term" value="F:4 iron, 4 sulfur cluster binding"/>
    <property type="evidence" value="ECO:0007669"/>
    <property type="project" value="UniProtKB-UniRule"/>
</dbReference>
<dbReference type="EMBL" id="DVJJ01000149">
    <property type="protein sequence ID" value="HIS65661.1"/>
    <property type="molecule type" value="Genomic_DNA"/>
</dbReference>
<evidence type="ECO:0000256" key="9">
    <source>
        <dbReference type="ARBA" id="ARBA00022801"/>
    </source>
</evidence>
<evidence type="ECO:0000256" key="6">
    <source>
        <dbReference type="ARBA" id="ARBA00022485"/>
    </source>
</evidence>
<evidence type="ECO:0000259" key="15">
    <source>
        <dbReference type="SMART" id="SM00478"/>
    </source>
</evidence>
<evidence type="ECO:0000256" key="4">
    <source>
        <dbReference type="ARBA" id="ARBA00012045"/>
    </source>
</evidence>
<comment type="similarity">
    <text evidence="3 14">Belongs to the Nth/MutY family.</text>
</comment>
<gene>
    <name evidence="16" type="primary">mutY</name>
    <name evidence="16" type="ORF">IAA83_09910</name>
</gene>
<protein>
    <recommendedName>
        <fullName evidence="5 14">Adenine DNA glycosylase</fullName>
        <ecNumber evidence="4 14">3.2.2.31</ecNumber>
    </recommendedName>
</protein>
<reference evidence="16" key="1">
    <citation type="submission" date="2020-10" db="EMBL/GenBank/DDBJ databases">
        <authorList>
            <person name="Gilroy R."/>
        </authorList>
    </citation>
    <scope>NUCLEOTIDE SEQUENCE</scope>
    <source>
        <strain evidence="16">ChiBcec16-1751</strain>
    </source>
</reference>
<keyword evidence="13 14" id="KW-0326">Glycosidase</keyword>
<dbReference type="InterPro" id="IPR029119">
    <property type="entry name" value="MutY_C"/>
</dbReference>
<dbReference type="Gene3D" id="1.10.340.30">
    <property type="entry name" value="Hypothetical protein, domain 2"/>
    <property type="match status" value="1"/>
</dbReference>
<dbReference type="GO" id="GO:0046872">
    <property type="term" value="F:metal ion binding"/>
    <property type="evidence" value="ECO:0007669"/>
    <property type="project" value="UniProtKB-UniRule"/>
</dbReference>
<evidence type="ECO:0000256" key="11">
    <source>
        <dbReference type="ARBA" id="ARBA00023014"/>
    </source>
</evidence>
<dbReference type="SUPFAM" id="SSF55811">
    <property type="entry name" value="Nudix"/>
    <property type="match status" value="1"/>
</dbReference>
<name>A0A9D1JTX8_9FIRM</name>
<organism evidence="16 17">
    <name type="scientific">Candidatus Avoscillospira avistercoris</name>
    <dbReference type="NCBI Taxonomy" id="2840707"/>
    <lineage>
        <taxon>Bacteria</taxon>
        <taxon>Bacillati</taxon>
        <taxon>Bacillota</taxon>
        <taxon>Clostridia</taxon>
        <taxon>Eubacteriales</taxon>
        <taxon>Oscillospiraceae</taxon>
        <taxon>Oscillospiraceae incertae sedis</taxon>
        <taxon>Candidatus Avoscillospira</taxon>
    </lineage>
</organism>
<dbReference type="Pfam" id="PF00730">
    <property type="entry name" value="HhH-GPD"/>
    <property type="match status" value="1"/>
</dbReference>
<dbReference type="EC" id="3.2.2.31" evidence="4 14"/>
<evidence type="ECO:0000256" key="1">
    <source>
        <dbReference type="ARBA" id="ARBA00000843"/>
    </source>
</evidence>
<dbReference type="GO" id="GO:0000701">
    <property type="term" value="F:purine-specific mismatch base pair DNA N-glycosylase activity"/>
    <property type="evidence" value="ECO:0007669"/>
    <property type="project" value="UniProtKB-EC"/>
</dbReference>
<dbReference type="AlphaFoldDB" id="A0A9D1JTX8"/>
<keyword evidence="8 14" id="KW-0227">DNA damage</keyword>
<dbReference type="Proteomes" id="UP000886741">
    <property type="component" value="Unassembled WGS sequence"/>
</dbReference>
<evidence type="ECO:0000313" key="17">
    <source>
        <dbReference type="Proteomes" id="UP000886741"/>
    </source>
</evidence>
<reference evidence="16" key="2">
    <citation type="journal article" date="2021" name="PeerJ">
        <title>Extensive microbial diversity within the chicken gut microbiome revealed by metagenomics and culture.</title>
        <authorList>
            <person name="Gilroy R."/>
            <person name="Ravi A."/>
            <person name="Getino M."/>
            <person name="Pursley I."/>
            <person name="Horton D.L."/>
            <person name="Alikhan N.F."/>
            <person name="Baker D."/>
            <person name="Gharbi K."/>
            <person name="Hall N."/>
            <person name="Watson M."/>
            <person name="Adriaenssens E.M."/>
            <person name="Foster-Nyarko E."/>
            <person name="Jarju S."/>
            <person name="Secka A."/>
            <person name="Antonio M."/>
            <person name="Oren A."/>
            <person name="Chaudhuri R.R."/>
            <person name="La Ragione R."/>
            <person name="Hildebrand F."/>
            <person name="Pallen M.J."/>
        </authorList>
    </citation>
    <scope>NUCLEOTIDE SEQUENCE</scope>
    <source>
        <strain evidence="16">ChiBcec16-1751</strain>
    </source>
</reference>
<dbReference type="Gene3D" id="3.90.79.10">
    <property type="entry name" value="Nucleoside Triphosphate Pyrophosphohydrolase"/>
    <property type="match status" value="1"/>
</dbReference>
<dbReference type="GO" id="GO:0034039">
    <property type="term" value="F:8-oxo-7,8-dihydroguanine DNA N-glycosylase activity"/>
    <property type="evidence" value="ECO:0007669"/>
    <property type="project" value="TreeGrafter"/>
</dbReference>
<dbReference type="InterPro" id="IPR015797">
    <property type="entry name" value="NUDIX_hydrolase-like_dom_sf"/>
</dbReference>
<evidence type="ECO:0000256" key="12">
    <source>
        <dbReference type="ARBA" id="ARBA00023204"/>
    </source>
</evidence>
<keyword evidence="9" id="KW-0378">Hydrolase</keyword>
<accession>A0A9D1JTX8</accession>
<evidence type="ECO:0000256" key="2">
    <source>
        <dbReference type="ARBA" id="ARBA00002933"/>
    </source>
</evidence>
<dbReference type="SMART" id="SM00478">
    <property type="entry name" value="ENDO3c"/>
    <property type="match status" value="1"/>
</dbReference>
<comment type="catalytic activity">
    <reaction evidence="1 14">
        <text>Hydrolyzes free adenine bases from 7,8-dihydro-8-oxoguanine:adenine mismatched double-stranded DNA, leaving an apurinic site.</text>
        <dbReference type="EC" id="3.2.2.31"/>
    </reaction>
</comment>
<evidence type="ECO:0000256" key="3">
    <source>
        <dbReference type="ARBA" id="ARBA00008343"/>
    </source>
</evidence>
<dbReference type="PANTHER" id="PTHR42944:SF1">
    <property type="entry name" value="ADENINE DNA GLYCOSYLASE"/>
    <property type="match status" value="1"/>
</dbReference>
<dbReference type="CDD" id="cd03431">
    <property type="entry name" value="NUDIX_DNA_Glycosylase_C-MutY"/>
    <property type="match status" value="1"/>
</dbReference>
<keyword evidence="12" id="KW-0234">DNA repair</keyword>
<dbReference type="NCBIfam" id="TIGR01084">
    <property type="entry name" value="mutY"/>
    <property type="match status" value="1"/>
</dbReference>
<comment type="cofactor">
    <cofactor evidence="14">
        <name>[4Fe-4S] cluster</name>
        <dbReference type="ChEBI" id="CHEBI:49883"/>
    </cofactor>
    <text evidence="14">Binds 1 [4Fe-4S] cluster.</text>
</comment>
<dbReference type="Pfam" id="PF14815">
    <property type="entry name" value="NUDIX_4"/>
    <property type="match status" value="1"/>
</dbReference>
<keyword evidence="7" id="KW-0479">Metal-binding</keyword>
<dbReference type="PANTHER" id="PTHR42944">
    <property type="entry name" value="ADENINE DNA GLYCOSYLASE"/>
    <property type="match status" value="1"/>
</dbReference>
<evidence type="ECO:0000256" key="5">
    <source>
        <dbReference type="ARBA" id="ARBA00022023"/>
    </source>
</evidence>
<evidence type="ECO:0000313" key="16">
    <source>
        <dbReference type="EMBL" id="HIS65661.1"/>
    </source>
</evidence>
<dbReference type="InterPro" id="IPR003265">
    <property type="entry name" value="HhH-GPD_domain"/>
</dbReference>
<dbReference type="GO" id="GO:0006284">
    <property type="term" value="P:base-excision repair"/>
    <property type="evidence" value="ECO:0007669"/>
    <property type="project" value="UniProtKB-UniRule"/>
</dbReference>
<keyword evidence="11" id="KW-0411">Iron-sulfur</keyword>
<sequence>MEERFLKLAQVLPDWYQSHRRDLPWRRDREPYHVWLSEIMLQQTRVEAVKGYYVRFLDALPTVDALAQAEPDLLHKLWEGLGYYTRVRNLQKAARQILEDHGGVFPTDHKKVLSLAGIGDYTAGAICSICFEQPTPAVDGNVLRVTSRVDACYDPITDVKTKKSVATRLAAVYPAGRCGDFTQSLMELGATVCVPNGAPHCDVCPCRDFCQACEMGCQMELPVKAAKKERRVEEKTVFLMQCGDQYAVVRRPETGLLAGLWAFPHVDGKQSPQAALDQAAAWGVHPKELWKTVEKSHIFTHVRWDMTGIYLICGQPAGPFRWVTAEEIREEVGLPTAFRQFWEE</sequence>
<comment type="function">
    <text evidence="2">Adenine glycosylase active on G-A mispairs. MutY also corrects error-prone DNA synthesis past GO lesions which are due to the oxidatively damaged form of guanine: 7,8-dihydro-8-oxoguanine (8-oxo-dGTP).</text>
</comment>
<proteinExistence type="inferred from homology"/>
<dbReference type="CDD" id="cd00056">
    <property type="entry name" value="ENDO3c"/>
    <property type="match status" value="1"/>
</dbReference>
<evidence type="ECO:0000256" key="8">
    <source>
        <dbReference type="ARBA" id="ARBA00022763"/>
    </source>
</evidence>
<dbReference type="InterPro" id="IPR005760">
    <property type="entry name" value="A/G_AdeGlyc_MutY"/>
</dbReference>
<dbReference type="InterPro" id="IPR044298">
    <property type="entry name" value="MIG/MutY"/>
</dbReference>
<dbReference type="InterPro" id="IPR011257">
    <property type="entry name" value="DNA_glycosylase"/>
</dbReference>
<keyword evidence="10 14" id="KW-0408">Iron</keyword>
<evidence type="ECO:0000256" key="10">
    <source>
        <dbReference type="ARBA" id="ARBA00023004"/>
    </source>
</evidence>
<dbReference type="InterPro" id="IPR023170">
    <property type="entry name" value="HhH_base_excis_C"/>
</dbReference>
<dbReference type="SUPFAM" id="SSF48150">
    <property type="entry name" value="DNA-glycosylase"/>
    <property type="match status" value="1"/>
</dbReference>
<comment type="caution">
    <text evidence="16">The sequence shown here is derived from an EMBL/GenBank/DDBJ whole genome shotgun (WGS) entry which is preliminary data.</text>
</comment>
<evidence type="ECO:0000256" key="14">
    <source>
        <dbReference type="RuleBase" id="RU365096"/>
    </source>
</evidence>
<dbReference type="FunFam" id="1.10.340.30:FF:000002">
    <property type="entry name" value="Adenine DNA glycosylase"/>
    <property type="match status" value="1"/>
</dbReference>